<protein>
    <submittedName>
        <fullName evidence="2">Uncharacterized protein</fullName>
    </submittedName>
</protein>
<dbReference type="RefSeq" id="WP_097378025.1">
    <property type="nucleotide sequence ID" value="NZ_NXNI01000001.1"/>
</dbReference>
<dbReference type="AlphaFoldDB" id="A0A2A5QQI0"/>
<dbReference type="Proteomes" id="UP000219689">
    <property type="component" value="Unassembled WGS sequence"/>
</dbReference>
<feature type="compositionally biased region" description="Polar residues" evidence="1">
    <location>
        <begin position="79"/>
        <end position="89"/>
    </location>
</feature>
<name>A0A2A5QQI0_9EURY</name>
<evidence type="ECO:0000313" key="3">
    <source>
        <dbReference type="Proteomes" id="UP000219689"/>
    </source>
</evidence>
<evidence type="ECO:0000256" key="1">
    <source>
        <dbReference type="SAM" id="MobiDB-lite"/>
    </source>
</evidence>
<comment type="caution">
    <text evidence="2">The sequence shown here is derived from an EMBL/GenBank/DDBJ whole genome shotgun (WGS) entry which is preliminary data.</text>
</comment>
<reference evidence="2 3" key="1">
    <citation type="submission" date="2017-09" db="EMBL/GenBank/DDBJ databases">
        <title>Genome sequences of Natrinema ejinorence JCM 13890T.</title>
        <authorList>
            <person name="Roh S.W."/>
            <person name="Kim Y.B."/>
            <person name="Kim J.Y."/>
        </authorList>
    </citation>
    <scope>NUCLEOTIDE SEQUENCE [LARGE SCALE GENOMIC DNA]</scope>
    <source>
        <strain evidence="2 3">JCM 13890</strain>
    </source>
</reference>
<dbReference type="OrthoDB" id="177949at2157"/>
<feature type="region of interest" description="Disordered" evidence="1">
    <location>
        <begin position="134"/>
        <end position="177"/>
    </location>
</feature>
<feature type="compositionally biased region" description="Low complexity" evidence="1">
    <location>
        <begin position="65"/>
        <end position="78"/>
    </location>
</feature>
<dbReference type="EMBL" id="NXNI01000001">
    <property type="protein sequence ID" value="PCR89074.1"/>
    <property type="molecule type" value="Genomic_DNA"/>
</dbReference>
<proteinExistence type="predicted"/>
<keyword evidence="3" id="KW-1185">Reference proteome</keyword>
<accession>A0A2A5QQI0</accession>
<gene>
    <name evidence="2" type="ORF">CP557_00105</name>
</gene>
<evidence type="ECO:0000313" key="2">
    <source>
        <dbReference type="EMBL" id="PCR89074.1"/>
    </source>
</evidence>
<sequence>MSTDPTVTDVFEGIDPDPDAVLAEFGVDSTDDLLEDDAGAHDPIPDDAVDVDDTTATELFADLATVETAEATGTDGETPASNVTDTDSNGMGGVNEADGGTPTCADLEFEFIGDADVTVRADGEVIDATAAELGALTATDSSEPVPADSSEPDDRVESSEPDAGPTHGTAPARTLTIRDERLEALELVGPEPTRERIAEDTFGGVGIDTR</sequence>
<feature type="region of interest" description="Disordered" evidence="1">
    <location>
        <begin position="190"/>
        <end position="210"/>
    </location>
</feature>
<feature type="region of interest" description="Disordered" evidence="1">
    <location>
        <begin position="65"/>
        <end position="104"/>
    </location>
</feature>
<organism evidence="2 3">
    <name type="scientific">Natrinema ejinorense</name>
    <dbReference type="NCBI Taxonomy" id="373386"/>
    <lineage>
        <taxon>Archaea</taxon>
        <taxon>Methanobacteriati</taxon>
        <taxon>Methanobacteriota</taxon>
        <taxon>Stenosarchaea group</taxon>
        <taxon>Halobacteria</taxon>
        <taxon>Halobacteriales</taxon>
        <taxon>Natrialbaceae</taxon>
        <taxon>Natrinema</taxon>
    </lineage>
</organism>